<evidence type="ECO:0000256" key="2">
    <source>
        <dbReference type="SAM" id="MobiDB-lite"/>
    </source>
</evidence>
<comment type="caution">
    <text evidence="3">The sequence shown here is derived from an EMBL/GenBank/DDBJ whole genome shotgun (WGS) entry which is preliminary data.</text>
</comment>
<organism evidence="3 4">
    <name type="scientific">Novymonas esmeraldas</name>
    <dbReference type="NCBI Taxonomy" id="1808958"/>
    <lineage>
        <taxon>Eukaryota</taxon>
        <taxon>Discoba</taxon>
        <taxon>Euglenozoa</taxon>
        <taxon>Kinetoplastea</taxon>
        <taxon>Metakinetoplastina</taxon>
        <taxon>Trypanosomatida</taxon>
        <taxon>Trypanosomatidae</taxon>
        <taxon>Novymonas</taxon>
    </lineage>
</organism>
<gene>
    <name evidence="3" type="ORF">NESM_000746800</name>
</gene>
<protein>
    <submittedName>
        <fullName evidence="3">Uncharacterized protein</fullName>
    </submittedName>
</protein>
<sequence length="203" mass="21043">MPGSDSSGASARWLALPSGSDVARSLADQDPNVGVLRASERIQKLTRAVDVLVARDFLVHEDAAILDDLEVYLASLESEVKKAETQSEELRGKCALLRPGQRRSVAGESAEVSALWCEYGESMTRLVLRHSARLVELESALAAAAAAAAETTERKSPTPGPLPPPPVLRPSTAASTAGAAAAAAAVDVPGTRTPPSKAPQTAA</sequence>
<feature type="region of interest" description="Disordered" evidence="2">
    <location>
        <begin position="148"/>
        <end position="203"/>
    </location>
</feature>
<dbReference type="AlphaFoldDB" id="A0AAW0EUV3"/>
<name>A0AAW0EUV3_9TRYP</name>
<proteinExistence type="predicted"/>
<keyword evidence="1" id="KW-0175">Coiled coil</keyword>
<evidence type="ECO:0000313" key="4">
    <source>
        <dbReference type="Proteomes" id="UP001430356"/>
    </source>
</evidence>
<dbReference type="Proteomes" id="UP001430356">
    <property type="component" value="Unassembled WGS sequence"/>
</dbReference>
<feature type="coiled-coil region" evidence="1">
    <location>
        <begin position="66"/>
        <end position="93"/>
    </location>
</feature>
<evidence type="ECO:0000313" key="3">
    <source>
        <dbReference type="EMBL" id="KAK7197923.1"/>
    </source>
</evidence>
<feature type="compositionally biased region" description="Pro residues" evidence="2">
    <location>
        <begin position="158"/>
        <end position="168"/>
    </location>
</feature>
<keyword evidence="4" id="KW-1185">Reference proteome</keyword>
<reference evidence="3 4" key="1">
    <citation type="journal article" date="2021" name="MBio">
        <title>A New Model Trypanosomatid, Novymonas esmeraldas: Genomic Perception of Its 'Candidatus Pandoraea novymonadis' Endosymbiont.</title>
        <authorList>
            <person name="Zakharova A."/>
            <person name="Saura A."/>
            <person name="Butenko A."/>
            <person name="Podesvova L."/>
            <person name="Warmusova S."/>
            <person name="Kostygov A.Y."/>
            <person name="Nenarokova A."/>
            <person name="Lukes J."/>
            <person name="Opperdoes F.R."/>
            <person name="Yurchenko V."/>
        </authorList>
    </citation>
    <scope>NUCLEOTIDE SEQUENCE [LARGE SCALE GENOMIC DNA]</scope>
    <source>
        <strain evidence="3 4">E262AT.01</strain>
    </source>
</reference>
<dbReference type="EMBL" id="JAECZO010000124">
    <property type="protein sequence ID" value="KAK7197923.1"/>
    <property type="molecule type" value="Genomic_DNA"/>
</dbReference>
<evidence type="ECO:0000256" key="1">
    <source>
        <dbReference type="SAM" id="Coils"/>
    </source>
</evidence>
<accession>A0AAW0EUV3</accession>
<feature type="compositionally biased region" description="Low complexity" evidence="2">
    <location>
        <begin position="169"/>
        <end position="185"/>
    </location>
</feature>